<dbReference type="GO" id="GO:0031419">
    <property type="term" value="F:cobalamin binding"/>
    <property type="evidence" value="ECO:0007669"/>
    <property type="project" value="InterPro"/>
</dbReference>
<dbReference type="AlphaFoldDB" id="A0A1F5TRR6"/>
<dbReference type="SFLD" id="SFLDS00029">
    <property type="entry name" value="Radical_SAM"/>
    <property type="match status" value="1"/>
</dbReference>
<evidence type="ECO:0000256" key="1">
    <source>
        <dbReference type="ARBA" id="ARBA00001966"/>
    </source>
</evidence>
<dbReference type="EMBL" id="MFGO01000007">
    <property type="protein sequence ID" value="OGF41632.1"/>
    <property type="molecule type" value="Genomic_DNA"/>
</dbReference>
<keyword evidence="3" id="KW-0479">Metal-binding</keyword>
<dbReference type="InterPro" id="IPR023404">
    <property type="entry name" value="rSAM_horseshoe"/>
</dbReference>
<evidence type="ECO:0000313" key="8">
    <source>
        <dbReference type="EMBL" id="OGF41632.1"/>
    </source>
</evidence>
<accession>A0A1F5TRR6</accession>
<reference evidence="8 9" key="1">
    <citation type="journal article" date="2016" name="Nat. Commun.">
        <title>Thousands of microbial genomes shed light on interconnected biogeochemical processes in an aquifer system.</title>
        <authorList>
            <person name="Anantharaman K."/>
            <person name="Brown C.T."/>
            <person name="Hug L.A."/>
            <person name="Sharon I."/>
            <person name="Castelle C.J."/>
            <person name="Probst A.J."/>
            <person name="Thomas B.C."/>
            <person name="Singh A."/>
            <person name="Wilkins M.J."/>
            <person name="Karaoz U."/>
            <person name="Brodie E.L."/>
            <person name="Williams K.H."/>
            <person name="Hubbard S.S."/>
            <person name="Banfield J.F."/>
        </authorList>
    </citation>
    <scope>NUCLEOTIDE SEQUENCE [LARGE SCALE GENOMIC DNA]</scope>
</reference>
<dbReference type="PROSITE" id="PS51332">
    <property type="entry name" value="B12_BINDING"/>
    <property type="match status" value="1"/>
</dbReference>
<dbReference type="InterPro" id="IPR006638">
    <property type="entry name" value="Elp3/MiaA/NifB-like_rSAM"/>
</dbReference>
<evidence type="ECO:0000256" key="3">
    <source>
        <dbReference type="ARBA" id="ARBA00022723"/>
    </source>
</evidence>
<evidence type="ECO:0000259" key="6">
    <source>
        <dbReference type="PROSITE" id="PS51332"/>
    </source>
</evidence>
<gene>
    <name evidence="8" type="ORF">A2531_06350</name>
</gene>
<dbReference type="SUPFAM" id="SSF52242">
    <property type="entry name" value="Cobalamin (vitamin B12)-binding domain"/>
    <property type="match status" value="1"/>
</dbReference>
<feature type="domain" description="B12-binding" evidence="6">
    <location>
        <begin position="6"/>
        <end position="145"/>
    </location>
</feature>
<dbReference type="Gene3D" id="3.40.50.280">
    <property type="entry name" value="Cobalamin-binding domain"/>
    <property type="match status" value="1"/>
</dbReference>
<evidence type="ECO:0000313" key="9">
    <source>
        <dbReference type="Proteomes" id="UP000177579"/>
    </source>
</evidence>
<dbReference type="PANTHER" id="PTHR43409">
    <property type="entry name" value="ANAEROBIC MAGNESIUM-PROTOPORPHYRIN IX MONOMETHYL ESTER CYCLASE-RELATED"/>
    <property type="match status" value="1"/>
</dbReference>
<feature type="domain" description="Radical SAM core" evidence="7">
    <location>
        <begin position="196"/>
        <end position="432"/>
    </location>
</feature>
<keyword evidence="4" id="KW-0408">Iron</keyword>
<dbReference type="InterPro" id="IPR006158">
    <property type="entry name" value="Cobalamin-bd"/>
</dbReference>
<name>A0A1F5TRR6_9BACT</name>
<proteinExistence type="predicted"/>
<dbReference type="GO" id="GO:0051539">
    <property type="term" value="F:4 iron, 4 sulfur cluster binding"/>
    <property type="evidence" value="ECO:0007669"/>
    <property type="project" value="UniProtKB-KW"/>
</dbReference>
<dbReference type="CDD" id="cd01335">
    <property type="entry name" value="Radical_SAM"/>
    <property type="match status" value="1"/>
</dbReference>
<comment type="cofactor">
    <cofactor evidence="1">
        <name>[4Fe-4S] cluster</name>
        <dbReference type="ChEBI" id="CHEBI:49883"/>
    </cofactor>
</comment>
<organism evidence="8 9">
    <name type="scientific">Candidatus Falkowbacteria bacterium RIFOXYD2_FULL_34_120</name>
    <dbReference type="NCBI Taxonomy" id="1798007"/>
    <lineage>
        <taxon>Bacteria</taxon>
        <taxon>Candidatus Falkowiibacteriota</taxon>
    </lineage>
</organism>
<dbReference type="CDD" id="cd02068">
    <property type="entry name" value="radical_SAM_B12_BD"/>
    <property type="match status" value="1"/>
</dbReference>
<comment type="caution">
    <text evidence="8">The sequence shown here is derived from an EMBL/GenBank/DDBJ whole genome shotgun (WGS) entry which is preliminary data.</text>
</comment>
<keyword evidence="5" id="KW-0411">Iron-sulfur</keyword>
<evidence type="ECO:0000256" key="5">
    <source>
        <dbReference type="ARBA" id="ARBA00023014"/>
    </source>
</evidence>
<dbReference type="GO" id="GO:0046872">
    <property type="term" value="F:metal ion binding"/>
    <property type="evidence" value="ECO:0007669"/>
    <property type="project" value="UniProtKB-KW"/>
</dbReference>
<dbReference type="InterPro" id="IPR051198">
    <property type="entry name" value="BchE-like"/>
</dbReference>
<dbReference type="PANTHER" id="PTHR43409:SF16">
    <property type="entry name" value="SLR0320 PROTEIN"/>
    <property type="match status" value="1"/>
</dbReference>
<evidence type="ECO:0000259" key="7">
    <source>
        <dbReference type="PROSITE" id="PS51918"/>
    </source>
</evidence>
<dbReference type="InterPro" id="IPR007197">
    <property type="entry name" value="rSAM"/>
</dbReference>
<dbReference type="InterPro" id="IPR036724">
    <property type="entry name" value="Cobalamin-bd_sf"/>
</dbReference>
<evidence type="ECO:0000256" key="4">
    <source>
        <dbReference type="ARBA" id="ARBA00023004"/>
    </source>
</evidence>
<protein>
    <submittedName>
        <fullName evidence="8">Uncharacterized protein</fullName>
    </submittedName>
</protein>
<dbReference type="InterPro" id="IPR034466">
    <property type="entry name" value="Methyltransferase_Class_B"/>
</dbReference>
<dbReference type="GO" id="GO:0005829">
    <property type="term" value="C:cytosol"/>
    <property type="evidence" value="ECO:0007669"/>
    <property type="project" value="TreeGrafter"/>
</dbReference>
<dbReference type="SFLD" id="SFLDG01123">
    <property type="entry name" value="methyltransferase_(Class_B)"/>
    <property type="match status" value="1"/>
</dbReference>
<dbReference type="InterPro" id="IPR058240">
    <property type="entry name" value="rSAM_sf"/>
</dbReference>
<dbReference type="SFLD" id="SFLDG01082">
    <property type="entry name" value="B12-binding_domain_containing"/>
    <property type="match status" value="1"/>
</dbReference>
<dbReference type="GO" id="GO:0003824">
    <property type="term" value="F:catalytic activity"/>
    <property type="evidence" value="ECO:0007669"/>
    <property type="project" value="InterPro"/>
</dbReference>
<dbReference type="PROSITE" id="PS51918">
    <property type="entry name" value="RADICAL_SAM"/>
    <property type="match status" value="1"/>
</dbReference>
<dbReference type="Pfam" id="PF02310">
    <property type="entry name" value="B12-binding"/>
    <property type="match status" value="1"/>
</dbReference>
<dbReference type="SUPFAM" id="SSF102114">
    <property type="entry name" value="Radical SAM enzymes"/>
    <property type="match status" value="1"/>
</dbReference>
<dbReference type="Proteomes" id="UP000177579">
    <property type="component" value="Unassembled WGS sequence"/>
</dbReference>
<dbReference type="SMART" id="SM00729">
    <property type="entry name" value="Elp3"/>
    <property type="match status" value="1"/>
</dbReference>
<dbReference type="Gene3D" id="3.80.30.20">
    <property type="entry name" value="tm_1862 like domain"/>
    <property type="match status" value="1"/>
</dbReference>
<keyword evidence="2" id="KW-0949">S-adenosyl-L-methionine</keyword>
<dbReference type="Pfam" id="PF04055">
    <property type="entry name" value="Radical_SAM"/>
    <property type="match status" value="1"/>
</dbReference>
<evidence type="ECO:0000256" key="2">
    <source>
        <dbReference type="ARBA" id="ARBA00022691"/>
    </source>
</evidence>
<sequence length="473" mass="53725">MKTLLINPAFSQYGGLQGHGGSVIPLNLCYLAAYVRQQNPDIKIKIIDSEILGLSHEETVSESKNFNPDIIGITANTCVFDSVINLISQLKLKLPNTKIVIGGPHPSALPKQSLIESGAHFTIAGEGEITFNELVTYIKNKNAHWNEIDGLTYYNHNKSIISNKPRELIEDLDILPFPARDLLDNDLYSPPPTKRVGLGPNTLLTTGRGCPFSCGFCGARTVWTQRTRIRKPEYIIKEIEECIDKYNIHNFNLTDEFFTINKQRTLKICNAIIEKKLNISWICSSRAQFLDEEVLKIMKRAGCHEISFGIESGNKEILKKINKSLDLNEAKRVIDLTKKVGITTHASYIIGYIGETENTIKDTIKFSKKLNTHIAAFFIASPLPGTPLYVEAKEKNYLRSDASWINYSPLSNVESVLKLPTISIQEIRKWHRKAIREYYLRPSYILLKILSIRHWYDIVNLFGGLKLFFRIKK</sequence>